<feature type="compositionally biased region" description="Pro residues" evidence="2">
    <location>
        <begin position="247"/>
        <end position="264"/>
    </location>
</feature>
<feature type="compositionally biased region" description="Low complexity" evidence="2">
    <location>
        <begin position="542"/>
        <end position="553"/>
    </location>
</feature>
<feature type="compositionally biased region" description="Polar residues" evidence="2">
    <location>
        <begin position="942"/>
        <end position="953"/>
    </location>
</feature>
<name>A0A165C9R4_9BASI</name>
<dbReference type="GO" id="GO:0000381">
    <property type="term" value="P:regulation of alternative mRNA splicing, via spliceosome"/>
    <property type="evidence" value="ECO:0007669"/>
    <property type="project" value="TreeGrafter"/>
</dbReference>
<accession>A0A165C9R4</accession>
<dbReference type="Gene3D" id="3.30.70.330">
    <property type="match status" value="1"/>
</dbReference>
<dbReference type="InterPro" id="IPR035979">
    <property type="entry name" value="RBD_domain_sf"/>
</dbReference>
<dbReference type="PROSITE" id="PS50882">
    <property type="entry name" value="YTH"/>
    <property type="match status" value="2"/>
</dbReference>
<dbReference type="InParanoid" id="A0A165C9R4"/>
<evidence type="ECO:0000259" key="3">
    <source>
        <dbReference type="PROSITE" id="PS50102"/>
    </source>
</evidence>
<dbReference type="Pfam" id="PF04146">
    <property type="entry name" value="YTH"/>
    <property type="match status" value="2"/>
</dbReference>
<dbReference type="PANTHER" id="PTHR12357:SF3">
    <property type="entry name" value="YTH DOMAIN-CONTAINING PROTEIN 1"/>
    <property type="match status" value="1"/>
</dbReference>
<dbReference type="PANTHER" id="PTHR12357">
    <property type="entry name" value="YTH YT521-B HOMOLOGY DOMAIN-CONTAINING"/>
    <property type="match status" value="1"/>
</dbReference>
<dbReference type="Pfam" id="PF25701">
    <property type="entry name" value="RRM_YTH1"/>
    <property type="match status" value="1"/>
</dbReference>
<dbReference type="STRING" id="1353952.A0A165C9R4"/>
<feature type="domain" description="RRM" evidence="3">
    <location>
        <begin position="224"/>
        <end position="312"/>
    </location>
</feature>
<sequence>MQGYSPVFGVPTSPVFTQPRFANTGFAQPYGSQSPEDALRQSGGTWYFIPDQSGQAGGFEQVQHPHQHQHQQVPHHQHQQQYAQPYGLGFAPPQVARSESDSFPQAPISPIMYPIGGAPRPLRASHGHGPRPSLSQSSSTPSTNVPETGPSEPHARSDPATLRQSTSARGASADAADTSFGSQVSQIPFPSLSSPAQQSRPQRRPASPTRKAYHPNPPANRSEWVMWVGNVPHDATHDELWRYFNQPIPPQPYGPPLPGQPPAPGEDQSGGVSSVFLISRSNCAFVNFNSENHLERAVAFFNNKPIRPNDPRCPRLVCRVRRRDDDLRAGVGGQRGMGMHTRWVKEQRERDRDEQEQTPATAAAQVAEGKQPEQGAESDQPPDTPTRQKTLGHQGSSGSFTSTNSSFLQKYFPKRYFILKSLTQFDLNLSVERGLWATQPHNEPVLDQAFRTSTDVYLIFGANKSGEFYGYARMAGPIQYPGKQEKAENRVSWASRTESSHSSSKSIEGPLNKRQGQPEMIAEDQEGEHREEKRESRDEPAEPAQETGAAEETAAVHEEHDAAEEAQERPEPPSLEVSAPEEEDPEPKDHGGGLSERRDDVPGPMELPSSFLDPPAGGPSLASSPQPMTQDESQSLEERDPKEQRPLHHPHIRGGVRSQRQSPLPTPSVPTGDDAPRLPVPEEVASAPAEVGPERKRFTFDEPGPHNTIDGSDLRSSNNRTRLAAALASQPADLDLRLEAILSAADKQAERGASNQEGEVDGDGVMRRDTAPTEAEKLEHAQRTAAAEELTPEAGRPQMQSYTSGPTETTVVPEHEGATQPSEGVQSPEAEGGKPTGKEEESWGTPFKIEWIKVEPLPFYRARHLRNPWNNDREVKVSRDGTEIEPAVGARLLQEWERLEEDPTPAPPATGRNRGSRPPFRTGYSTPSAQIAAMQSPPVPLSPTQLDAMQSPTVPIPPYMPPRDNSGNVPQWLFQGRGPAPWQS</sequence>
<reference evidence="5 6" key="1">
    <citation type="journal article" date="2016" name="Mol. Biol. Evol.">
        <title>Comparative Genomics of Early-Diverging Mushroom-Forming Fungi Provides Insights into the Origins of Lignocellulose Decay Capabilities.</title>
        <authorList>
            <person name="Nagy L.G."/>
            <person name="Riley R."/>
            <person name="Tritt A."/>
            <person name="Adam C."/>
            <person name="Daum C."/>
            <person name="Floudas D."/>
            <person name="Sun H."/>
            <person name="Yadav J.S."/>
            <person name="Pangilinan J."/>
            <person name="Larsson K.H."/>
            <person name="Matsuura K."/>
            <person name="Barry K."/>
            <person name="Labutti K."/>
            <person name="Kuo R."/>
            <person name="Ohm R.A."/>
            <person name="Bhattacharya S.S."/>
            <person name="Shirouzu T."/>
            <person name="Yoshinaga Y."/>
            <person name="Martin F.M."/>
            <person name="Grigoriev I.V."/>
            <person name="Hibbett D.S."/>
        </authorList>
    </citation>
    <scope>NUCLEOTIDE SEQUENCE [LARGE SCALE GENOMIC DNA]</scope>
    <source>
        <strain evidence="5 6">HHB12733</strain>
    </source>
</reference>
<feature type="compositionally biased region" description="Polar residues" evidence="2">
    <location>
        <begin position="385"/>
        <end position="394"/>
    </location>
</feature>
<dbReference type="GO" id="GO:1990247">
    <property type="term" value="F:N6-methyladenosine-containing RNA reader activity"/>
    <property type="evidence" value="ECO:0007669"/>
    <property type="project" value="TreeGrafter"/>
</dbReference>
<keyword evidence="1" id="KW-0694">RNA-binding</keyword>
<feature type="compositionally biased region" description="Polar residues" evidence="2">
    <location>
        <begin position="798"/>
        <end position="810"/>
    </location>
</feature>
<feature type="compositionally biased region" description="Basic and acidic residues" evidence="2">
    <location>
        <begin position="636"/>
        <end position="646"/>
    </location>
</feature>
<feature type="region of interest" description="Disordered" evidence="2">
    <location>
        <begin position="483"/>
        <end position="717"/>
    </location>
</feature>
<dbReference type="CDD" id="cd00590">
    <property type="entry name" value="RRM_SF"/>
    <property type="match status" value="1"/>
</dbReference>
<keyword evidence="6" id="KW-1185">Reference proteome</keyword>
<evidence type="ECO:0000313" key="5">
    <source>
        <dbReference type="EMBL" id="KZT50458.1"/>
    </source>
</evidence>
<dbReference type="InterPro" id="IPR007275">
    <property type="entry name" value="YTH_domain"/>
</dbReference>
<feature type="compositionally biased region" description="Low complexity" evidence="2">
    <location>
        <begin position="492"/>
        <end position="506"/>
    </location>
</feature>
<feature type="compositionally biased region" description="Basic and acidic residues" evidence="2">
    <location>
        <begin position="692"/>
        <end position="704"/>
    </location>
</feature>
<dbReference type="GO" id="GO:0003729">
    <property type="term" value="F:mRNA binding"/>
    <property type="evidence" value="ECO:0007669"/>
    <property type="project" value="TreeGrafter"/>
</dbReference>
<dbReference type="EMBL" id="KV424173">
    <property type="protein sequence ID" value="KZT50458.1"/>
    <property type="molecule type" value="Genomic_DNA"/>
</dbReference>
<protein>
    <recommendedName>
        <fullName evidence="7">YTH domain-containing protein</fullName>
    </recommendedName>
</protein>
<evidence type="ECO:0000313" key="6">
    <source>
        <dbReference type="Proteomes" id="UP000076842"/>
    </source>
</evidence>
<dbReference type="InterPro" id="IPR012677">
    <property type="entry name" value="Nucleotide-bd_a/b_plait_sf"/>
</dbReference>
<dbReference type="OrthoDB" id="6103986at2759"/>
<dbReference type="SUPFAM" id="SSF54928">
    <property type="entry name" value="RNA-binding domain, RBD"/>
    <property type="match status" value="1"/>
</dbReference>
<evidence type="ECO:0000256" key="2">
    <source>
        <dbReference type="SAM" id="MobiDB-lite"/>
    </source>
</evidence>
<feature type="compositionally biased region" description="Basic residues" evidence="2">
    <location>
        <begin position="65"/>
        <end position="78"/>
    </location>
</feature>
<feature type="region of interest" description="Disordered" evidence="2">
    <location>
        <begin position="246"/>
        <end position="272"/>
    </location>
</feature>
<proteinExistence type="predicted"/>
<dbReference type="CDD" id="cd21134">
    <property type="entry name" value="YTH"/>
    <property type="match status" value="2"/>
</dbReference>
<feature type="compositionally biased region" description="Low complexity" evidence="2">
    <location>
        <begin position="357"/>
        <end position="368"/>
    </location>
</feature>
<feature type="domain" description="YTH" evidence="4">
    <location>
        <begin position="414"/>
        <end position="550"/>
    </location>
</feature>
<dbReference type="InterPro" id="IPR045168">
    <property type="entry name" value="YTH_prot"/>
</dbReference>
<dbReference type="Gene3D" id="3.10.590.10">
    <property type="entry name" value="ph1033 like domains"/>
    <property type="match status" value="2"/>
</dbReference>
<feature type="region of interest" description="Disordered" evidence="2">
    <location>
        <begin position="328"/>
        <end position="404"/>
    </location>
</feature>
<dbReference type="InterPro" id="IPR057720">
    <property type="entry name" value="RRM_YTH1"/>
</dbReference>
<evidence type="ECO:0000259" key="4">
    <source>
        <dbReference type="PROSITE" id="PS50882"/>
    </source>
</evidence>
<evidence type="ECO:0008006" key="7">
    <source>
        <dbReference type="Google" id="ProtNLM"/>
    </source>
</evidence>
<evidence type="ECO:0000256" key="1">
    <source>
        <dbReference type="PROSITE-ProRule" id="PRU00176"/>
    </source>
</evidence>
<feature type="compositionally biased region" description="Polar residues" evidence="2">
    <location>
        <begin position="179"/>
        <end position="200"/>
    </location>
</feature>
<feature type="compositionally biased region" description="Low complexity" evidence="2">
    <location>
        <begin position="132"/>
        <end position="143"/>
    </location>
</feature>
<feature type="compositionally biased region" description="Low complexity" evidence="2">
    <location>
        <begin position="614"/>
        <end position="627"/>
    </location>
</feature>
<organism evidence="5 6">
    <name type="scientific">Calocera cornea HHB12733</name>
    <dbReference type="NCBI Taxonomy" id="1353952"/>
    <lineage>
        <taxon>Eukaryota</taxon>
        <taxon>Fungi</taxon>
        <taxon>Dikarya</taxon>
        <taxon>Basidiomycota</taxon>
        <taxon>Agaricomycotina</taxon>
        <taxon>Dacrymycetes</taxon>
        <taxon>Dacrymycetales</taxon>
        <taxon>Dacrymycetaceae</taxon>
        <taxon>Calocera</taxon>
    </lineage>
</organism>
<gene>
    <name evidence="5" type="ORF">CALCODRAFT_504709</name>
</gene>
<feature type="compositionally biased region" description="Basic and acidic residues" evidence="2">
    <location>
        <begin position="587"/>
        <end position="601"/>
    </location>
</feature>
<feature type="compositionally biased region" description="Basic and acidic residues" evidence="2">
    <location>
        <begin position="764"/>
        <end position="782"/>
    </location>
</feature>
<feature type="domain" description="YTH" evidence="4">
    <location>
        <begin position="736"/>
        <end position="896"/>
    </location>
</feature>
<dbReference type="Proteomes" id="UP000076842">
    <property type="component" value="Unassembled WGS sequence"/>
</dbReference>
<feature type="region of interest" description="Disordered" evidence="2">
    <location>
        <begin position="895"/>
        <end position="984"/>
    </location>
</feature>
<feature type="region of interest" description="Disordered" evidence="2">
    <location>
        <begin position="23"/>
        <end position="222"/>
    </location>
</feature>
<dbReference type="GO" id="GO:0000398">
    <property type="term" value="P:mRNA splicing, via spliceosome"/>
    <property type="evidence" value="ECO:0007669"/>
    <property type="project" value="TreeGrafter"/>
</dbReference>
<feature type="region of interest" description="Disordered" evidence="2">
    <location>
        <begin position="746"/>
        <end position="845"/>
    </location>
</feature>
<dbReference type="GO" id="GO:0005654">
    <property type="term" value="C:nucleoplasm"/>
    <property type="evidence" value="ECO:0007669"/>
    <property type="project" value="TreeGrafter"/>
</dbReference>
<dbReference type="InterPro" id="IPR000504">
    <property type="entry name" value="RRM_dom"/>
</dbReference>
<dbReference type="AlphaFoldDB" id="A0A165C9R4"/>
<feature type="compositionally biased region" description="Basic and acidic residues" evidence="2">
    <location>
        <begin position="343"/>
        <end position="355"/>
    </location>
</feature>
<dbReference type="PROSITE" id="PS50102">
    <property type="entry name" value="RRM"/>
    <property type="match status" value="1"/>
</dbReference>
<feature type="compositionally biased region" description="Basic and acidic residues" evidence="2">
    <location>
        <begin position="527"/>
        <end position="540"/>
    </location>
</feature>